<dbReference type="Proteomes" id="UP001143463">
    <property type="component" value="Unassembled WGS sequence"/>
</dbReference>
<reference evidence="4" key="1">
    <citation type="journal article" date="2014" name="Int. J. Syst. Evol. Microbiol.">
        <title>Complete genome sequence of Corynebacterium casei LMG S-19264T (=DSM 44701T), isolated from a smear-ripened cheese.</title>
        <authorList>
            <consortium name="US DOE Joint Genome Institute (JGI-PGF)"/>
            <person name="Walter F."/>
            <person name="Albersmeier A."/>
            <person name="Kalinowski J."/>
            <person name="Ruckert C."/>
        </authorList>
    </citation>
    <scope>NUCLEOTIDE SEQUENCE</scope>
    <source>
        <strain evidence="4">VKM Ac-1069</strain>
    </source>
</reference>
<reference evidence="4" key="2">
    <citation type="submission" date="2023-01" db="EMBL/GenBank/DDBJ databases">
        <authorList>
            <person name="Sun Q."/>
            <person name="Evtushenko L."/>
        </authorList>
    </citation>
    <scope>NUCLEOTIDE SEQUENCE</scope>
    <source>
        <strain evidence="4">VKM Ac-1069</strain>
    </source>
</reference>
<organism evidence="4 5">
    <name type="scientific">Pseudonocardia halophobica</name>
    <dbReference type="NCBI Taxonomy" id="29401"/>
    <lineage>
        <taxon>Bacteria</taxon>
        <taxon>Bacillati</taxon>
        <taxon>Actinomycetota</taxon>
        <taxon>Actinomycetes</taxon>
        <taxon>Pseudonocardiales</taxon>
        <taxon>Pseudonocardiaceae</taxon>
        <taxon>Pseudonocardia</taxon>
    </lineage>
</organism>
<dbReference type="AlphaFoldDB" id="A0A9W6L3V3"/>
<dbReference type="InterPro" id="IPR052513">
    <property type="entry name" value="Thioester_dehydratase-like"/>
</dbReference>
<dbReference type="SUPFAM" id="SSF50249">
    <property type="entry name" value="Nucleic acid-binding proteins"/>
    <property type="match status" value="1"/>
</dbReference>
<proteinExistence type="predicted"/>
<feature type="domain" description="ChsH2 rubredoxin-like zinc ribbon" evidence="3">
    <location>
        <begin position="31"/>
        <end position="66"/>
    </location>
</feature>
<evidence type="ECO:0000259" key="2">
    <source>
        <dbReference type="Pfam" id="PF01796"/>
    </source>
</evidence>
<dbReference type="Pfam" id="PF01796">
    <property type="entry name" value="OB_ChsH2_C"/>
    <property type="match status" value="1"/>
</dbReference>
<dbReference type="PANTHER" id="PTHR34075:SF5">
    <property type="entry name" value="BLR3430 PROTEIN"/>
    <property type="match status" value="1"/>
</dbReference>
<dbReference type="InterPro" id="IPR012340">
    <property type="entry name" value="NA-bd_OB-fold"/>
</dbReference>
<dbReference type="RefSeq" id="WP_063739649.1">
    <property type="nucleotide sequence ID" value="NZ_BAAAUZ010000002.1"/>
</dbReference>
<evidence type="ECO:0000313" key="5">
    <source>
        <dbReference type="Proteomes" id="UP001143463"/>
    </source>
</evidence>
<evidence type="ECO:0008006" key="6">
    <source>
        <dbReference type="Google" id="ProtNLM"/>
    </source>
</evidence>
<keyword evidence="5" id="KW-1185">Reference proteome</keyword>
<evidence type="ECO:0000313" key="4">
    <source>
        <dbReference type="EMBL" id="GLL10599.1"/>
    </source>
</evidence>
<evidence type="ECO:0000259" key="3">
    <source>
        <dbReference type="Pfam" id="PF12172"/>
    </source>
</evidence>
<dbReference type="Pfam" id="PF12172">
    <property type="entry name" value="zf-ChsH2"/>
    <property type="match status" value="1"/>
</dbReference>
<dbReference type="EMBL" id="BSFQ01000005">
    <property type="protein sequence ID" value="GLL10599.1"/>
    <property type="molecule type" value="Genomic_DNA"/>
</dbReference>
<comment type="caution">
    <text evidence="4">The sequence shown here is derived from an EMBL/GenBank/DDBJ whole genome shotgun (WGS) entry which is preliminary data.</text>
</comment>
<feature type="domain" description="ChsH2 C-terminal OB-fold" evidence="2">
    <location>
        <begin position="68"/>
        <end position="135"/>
    </location>
</feature>
<evidence type="ECO:0000256" key="1">
    <source>
        <dbReference type="SAM" id="MobiDB-lite"/>
    </source>
</evidence>
<sequence length="159" mass="18213">MSEVDRRAGRYLPPGLPRPVPHREGLDREFWEGTRRHELRVQHCADCRGWQFGPEWICHRCHSADLCWERVEPRGRVFSWERCWHPVHEALAGFGPYLVVLVELPAADGVRLVGNLLGDPLQEVVIGAEVEAVFEDQPDGETLTQWRRTRANESIGDVG</sequence>
<accession>A0A9W6L3V3</accession>
<feature type="region of interest" description="Disordered" evidence="1">
    <location>
        <begin position="1"/>
        <end position="20"/>
    </location>
</feature>
<dbReference type="InterPro" id="IPR002878">
    <property type="entry name" value="ChsH2_C"/>
</dbReference>
<name>A0A9W6L3V3_9PSEU</name>
<gene>
    <name evidence="4" type="ORF">GCM10017577_17390</name>
</gene>
<dbReference type="InterPro" id="IPR022002">
    <property type="entry name" value="ChsH2_Znr"/>
</dbReference>
<protein>
    <recommendedName>
        <fullName evidence="6">DNA-binding protein</fullName>
    </recommendedName>
</protein>
<dbReference type="PANTHER" id="PTHR34075">
    <property type="entry name" value="BLR3430 PROTEIN"/>
    <property type="match status" value="1"/>
</dbReference>